<organism evidence="11 12">
    <name type="scientific">Candidatus Neomicrothrix subdominans</name>
    <dbReference type="NCBI Taxonomy" id="2954438"/>
    <lineage>
        <taxon>Bacteria</taxon>
        <taxon>Bacillati</taxon>
        <taxon>Actinomycetota</taxon>
        <taxon>Acidimicrobiia</taxon>
        <taxon>Acidimicrobiales</taxon>
        <taxon>Microthrixaceae</taxon>
        <taxon>Candidatus Neomicrothrix</taxon>
    </lineage>
</organism>
<dbReference type="GO" id="GO:0070006">
    <property type="term" value="F:metalloaminopeptidase activity"/>
    <property type="evidence" value="ECO:0007669"/>
    <property type="project" value="InterPro"/>
</dbReference>
<evidence type="ECO:0000256" key="7">
    <source>
        <dbReference type="ARBA" id="ARBA00023211"/>
    </source>
</evidence>
<dbReference type="SUPFAM" id="SSF53092">
    <property type="entry name" value="Creatinase/prolidase N-terminal domain"/>
    <property type="match status" value="1"/>
</dbReference>
<dbReference type="InterPro" id="IPR000994">
    <property type="entry name" value="Pept_M24"/>
</dbReference>
<dbReference type="SMART" id="SM01011">
    <property type="entry name" value="AMP_N"/>
    <property type="match status" value="1"/>
</dbReference>
<evidence type="ECO:0000256" key="2">
    <source>
        <dbReference type="ARBA" id="ARBA00001936"/>
    </source>
</evidence>
<dbReference type="InterPro" id="IPR036005">
    <property type="entry name" value="Creatinase/aminopeptidase-like"/>
</dbReference>
<dbReference type="PROSITE" id="PS00491">
    <property type="entry name" value="PROLINE_PEPTIDASE"/>
    <property type="match status" value="1"/>
</dbReference>
<evidence type="ECO:0000259" key="10">
    <source>
        <dbReference type="SMART" id="SM01011"/>
    </source>
</evidence>
<dbReference type="GO" id="GO:0006508">
    <property type="term" value="P:proteolysis"/>
    <property type="evidence" value="ECO:0007669"/>
    <property type="project" value="TreeGrafter"/>
</dbReference>
<sequence>MSTPSSVRSPLDVVSSGSGPGPDVFSRRRDRVAKRVGADGLLVVPAGVEAPRNHDVDHEFRQASQFWWLTGFGEPDAVAVLTPGHADGDYHLFVRPRDPERETWDGYRAGVDGAKDTFGADRAYPIAELGNRLPALAVGRDRVWYRLGERLDETVTALLVGGRNRRDRLGDRVPDGVIDPGVMLDELRLHKDDADLDSLRRAGALAAEGHREAMRLARPEATERQLQGAMEWVWRAAGSPRNGYPSIVAGGANACVLHYTENADVVADGDLVLIDAGCEVDQLSADITRTFPVNGRFSGPQRAMYEVVLAAQHAALAAVRPGATIRSPHEAARAVIAEGLVDLGLIPSGIDDVVGMGLDAEFFMHGTSHWLGLDVHDVGSYRNDDDHRPLAETMALTIEPGIYVAPTKGEVTFKLLAHDRDAWARRRVELGVERAKAAEEAELAEAPEMVHRLPEEFLGIGIRIEDDVVVTSNGCEVLTDEVPTDPDEIEALCAESPRWVILPG</sequence>
<keyword evidence="5 8" id="KW-0479">Metal-binding</keyword>
<feature type="region of interest" description="Disordered" evidence="9">
    <location>
        <begin position="1"/>
        <end position="26"/>
    </location>
</feature>
<dbReference type="GO" id="GO:0005829">
    <property type="term" value="C:cytosol"/>
    <property type="evidence" value="ECO:0007669"/>
    <property type="project" value="TreeGrafter"/>
</dbReference>
<comment type="caution">
    <text evidence="11">The sequence shown here is derived from an EMBL/GenBank/DDBJ whole genome shotgun (WGS) entry which is preliminary data.</text>
</comment>
<dbReference type="Proteomes" id="UP000727993">
    <property type="component" value="Unassembled WGS sequence"/>
</dbReference>
<reference evidence="11 12" key="1">
    <citation type="submission" date="2020-10" db="EMBL/GenBank/DDBJ databases">
        <title>Connecting structure to function with the recovery of over 1000 high-quality activated sludge metagenome-assembled genomes encoding full-length rRNA genes using long-read sequencing.</title>
        <authorList>
            <person name="Singleton C.M."/>
            <person name="Petriglieri F."/>
            <person name="Kristensen J.M."/>
            <person name="Kirkegaard R.H."/>
            <person name="Michaelsen T.Y."/>
            <person name="Andersen M.H."/>
            <person name="Karst S.M."/>
            <person name="Dueholm M.S."/>
            <person name="Nielsen P.H."/>
            <person name="Albertsen M."/>
        </authorList>
    </citation>
    <scope>NUCLEOTIDE SEQUENCE [LARGE SCALE GENOMIC DNA]</scope>
    <source>
        <strain evidence="11">Lyne_18-Q3-R50-59_MAXAC.006</strain>
    </source>
</reference>
<keyword evidence="7" id="KW-0464">Manganese</keyword>
<dbReference type="PANTHER" id="PTHR43226">
    <property type="entry name" value="XAA-PRO AMINOPEPTIDASE 3"/>
    <property type="match status" value="1"/>
</dbReference>
<evidence type="ECO:0000313" key="11">
    <source>
        <dbReference type="EMBL" id="MBK9295630.1"/>
    </source>
</evidence>
<dbReference type="Pfam" id="PF05195">
    <property type="entry name" value="AMP_N"/>
    <property type="match status" value="1"/>
</dbReference>
<dbReference type="EC" id="3.4.11.9" evidence="4"/>
<dbReference type="PANTHER" id="PTHR43226:SF4">
    <property type="entry name" value="XAA-PRO AMINOPEPTIDASE 3"/>
    <property type="match status" value="1"/>
</dbReference>
<evidence type="ECO:0000256" key="1">
    <source>
        <dbReference type="ARBA" id="ARBA00001424"/>
    </source>
</evidence>
<dbReference type="CDD" id="cd01087">
    <property type="entry name" value="Prolidase"/>
    <property type="match status" value="1"/>
</dbReference>
<accession>A0A936N922</accession>
<evidence type="ECO:0000256" key="3">
    <source>
        <dbReference type="ARBA" id="ARBA00008766"/>
    </source>
</evidence>
<dbReference type="SUPFAM" id="SSF55920">
    <property type="entry name" value="Creatinase/aminopeptidase"/>
    <property type="match status" value="1"/>
</dbReference>
<evidence type="ECO:0000313" key="12">
    <source>
        <dbReference type="Proteomes" id="UP000727993"/>
    </source>
</evidence>
<dbReference type="Pfam" id="PF00557">
    <property type="entry name" value="Peptidase_M24"/>
    <property type="match status" value="1"/>
</dbReference>
<comment type="similarity">
    <text evidence="3 8">Belongs to the peptidase M24B family.</text>
</comment>
<evidence type="ECO:0000256" key="8">
    <source>
        <dbReference type="RuleBase" id="RU000590"/>
    </source>
</evidence>
<dbReference type="GO" id="GO:0030145">
    <property type="term" value="F:manganese ion binding"/>
    <property type="evidence" value="ECO:0007669"/>
    <property type="project" value="InterPro"/>
</dbReference>
<dbReference type="InterPro" id="IPR029149">
    <property type="entry name" value="Creatin/AminoP/Spt16_N"/>
</dbReference>
<dbReference type="InterPro" id="IPR001131">
    <property type="entry name" value="Peptidase_M24B_aminopep-P_CS"/>
</dbReference>
<keyword evidence="11" id="KW-0645">Protease</keyword>
<keyword evidence="11" id="KW-0031">Aminopeptidase</keyword>
<dbReference type="EMBL" id="JADJZA010000001">
    <property type="protein sequence ID" value="MBK9295630.1"/>
    <property type="molecule type" value="Genomic_DNA"/>
</dbReference>
<dbReference type="InterPro" id="IPR007865">
    <property type="entry name" value="Aminopep_P_N"/>
</dbReference>
<evidence type="ECO:0000256" key="6">
    <source>
        <dbReference type="ARBA" id="ARBA00022801"/>
    </source>
</evidence>
<gene>
    <name evidence="11" type="ORF">IPN02_01890</name>
</gene>
<evidence type="ECO:0000256" key="4">
    <source>
        <dbReference type="ARBA" id="ARBA00012574"/>
    </source>
</evidence>
<feature type="domain" description="Aminopeptidase P N-terminal" evidence="10">
    <location>
        <begin position="20"/>
        <end position="154"/>
    </location>
</feature>
<protein>
    <recommendedName>
        <fullName evidence="4">Xaa-Pro aminopeptidase</fullName>
        <ecNumber evidence="4">3.4.11.9</ecNumber>
    </recommendedName>
</protein>
<proteinExistence type="inferred from homology"/>
<dbReference type="Gene3D" id="3.40.350.10">
    <property type="entry name" value="Creatinase/prolidase N-terminal domain"/>
    <property type="match status" value="1"/>
</dbReference>
<keyword evidence="6" id="KW-0378">Hydrolase</keyword>
<name>A0A936N922_9ACTN</name>
<dbReference type="AlphaFoldDB" id="A0A936N922"/>
<dbReference type="Gene3D" id="3.90.230.10">
    <property type="entry name" value="Creatinase/methionine aminopeptidase superfamily"/>
    <property type="match status" value="1"/>
</dbReference>
<comment type="catalytic activity">
    <reaction evidence="1">
        <text>Release of any N-terminal amino acid, including proline, that is linked to proline, even from a dipeptide or tripeptide.</text>
        <dbReference type="EC" id="3.4.11.9"/>
    </reaction>
</comment>
<evidence type="ECO:0000256" key="9">
    <source>
        <dbReference type="SAM" id="MobiDB-lite"/>
    </source>
</evidence>
<comment type="cofactor">
    <cofactor evidence="2">
        <name>Mn(2+)</name>
        <dbReference type="ChEBI" id="CHEBI:29035"/>
    </cofactor>
</comment>
<evidence type="ECO:0000256" key="5">
    <source>
        <dbReference type="ARBA" id="ARBA00022723"/>
    </source>
</evidence>
<dbReference type="InterPro" id="IPR052433">
    <property type="entry name" value="X-Pro_dipept-like"/>
</dbReference>